<evidence type="ECO:0000256" key="1">
    <source>
        <dbReference type="SAM" id="MobiDB-lite"/>
    </source>
</evidence>
<feature type="region of interest" description="Disordered" evidence="1">
    <location>
        <begin position="230"/>
        <end position="272"/>
    </location>
</feature>
<feature type="compositionally biased region" description="Low complexity" evidence="1">
    <location>
        <begin position="352"/>
        <end position="373"/>
    </location>
</feature>
<comment type="caution">
    <text evidence="2">The sequence shown here is derived from an EMBL/GenBank/DDBJ whole genome shotgun (WGS) entry which is preliminary data.</text>
</comment>
<feature type="region of interest" description="Disordered" evidence="1">
    <location>
        <begin position="1"/>
        <end position="179"/>
    </location>
</feature>
<keyword evidence="3" id="KW-1185">Reference proteome</keyword>
<feature type="compositionally biased region" description="Low complexity" evidence="1">
    <location>
        <begin position="100"/>
        <end position="121"/>
    </location>
</feature>
<proteinExistence type="predicted"/>
<evidence type="ECO:0000313" key="2">
    <source>
        <dbReference type="EMBL" id="KAF9951807.1"/>
    </source>
</evidence>
<dbReference type="Proteomes" id="UP000738359">
    <property type="component" value="Unassembled WGS sequence"/>
</dbReference>
<dbReference type="OrthoDB" id="2442079at2759"/>
<sequence length="462" mass="48589">MANGKVFINPKTGYLSNREKQLPPPPPRGPVLTVRNPTHASSSSSSSSASSPVLNKGKGKAIAPSISASSSRSNYSHLSYLSTASLSSSEARARAKGKGKAFAAAAASSSSAGVGRSSSAGPSKGKTPVRAAMPSKAGAPAPFPSYGAGKIKASNPSPCYLTGIGRPKELRTHPGPARMGPASGADFCTPAGAPQIGLTWMLTKNKGSPTANRRPLPLMPPPRVHMARAQRSFPATTPSSDRSSRASPDPVKSSISSFWLSGSSPSASTASVGRTSSFFSVPVITVEDELGPVDDDGETPECGYYWYEDPGIEEDDDGERILTVRNHNEGELRARHWRASAFTGIRLTTSSLTTDTSHSAHSTSSTASSRPSSLRVRTMRARTLDKLEGRAPGAPLPNPVAGPIFMPAPTPSPPPGPSKFKQFVDRQKVNLRTVKNKVKWKLQGRTVVRPVARDGPSNFEID</sequence>
<gene>
    <name evidence="2" type="ORF">BGZ70_000849</name>
</gene>
<feature type="region of interest" description="Disordered" evidence="1">
    <location>
        <begin position="352"/>
        <end position="376"/>
    </location>
</feature>
<feature type="compositionally biased region" description="Low complexity" evidence="1">
    <location>
        <begin position="40"/>
        <end position="51"/>
    </location>
</feature>
<protein>
    <submittedName>
        <fullName evidence="2">Uncharacterized protein</fullName>
    </submittedName>
</protein>
<dbReference type="AlphaFoldDB" id="A0A9P6IXF4"/>
<feature type="compositionally biased region" description="Low complexity" evidence="1">
    <location>
        <begin position="234"/>
        <end position="271"/>
    </location>
</feature>
<organism evidence="2 3">
    <name type="scientific">Mortierella alpina</name>
    <name type="common">Oleaginous fungus</name>
    <name type="synonym">Mortierella renispora</name>
    <dbReference type="NCBI Taxonomy" id="64518"/>
    <lineage>
        <taxon>Eukaryota</taxon>
        <taxon>Fungi</taxon>
        <taxon>Fungi incertae sedis</taxon>
        <taxon>Mucoromycota</taxon>
        <taxon>Mortierellomycotina</taxon>
        <taxon>Mortierellomycetes</taxon>
        <taxon>Mortierellales</taxon>
        <taxon>Mortierellaceae</taxon>
        <taxon>Mortierella</taxon>
    </lineage>
</organism>
<dbReference type="EMBL" id="JAAAHY010001175">
    <property type="protein sequence ID" value="KAF9951807.1"/>
    <property type="molecule type" value="Genomic_DNA"/>
</dbReference>
<name>A0A9P6IXF4_MORAP</name>
<reference evidence="2" key="1">
    <citation type="journal article" date="2020" name="Fungal Divers.">
        <title>Resolving the Mortierellaceae phylogeny through synthesis of multi-gene phylogenetics and phylogenomics.</title>
        <authorList>
            <person name="Vandepol N."/>
            <person name="Liber J."/>
            <person name="Desiro A."/>
            <person name="Na H."/>
            <person name="Kennedy M."/>
            <person name="Barry K."/>
            <person name="Grigoriev I.V."/>
            <person name="Miller A.N."/>
            <person name="O'Donnell K."/>
            <person name="Stajich J.E."/>
            <person name="Bonito G."/>
        </authorList>
    </citation>
    <scope>NUCLEOTIDE SEQUENCE</scope>
    <source>
        <strain evidence="2">CK1249</strain>
    </source>
</reference>
<evidence type="ECO:0000313" key="3">
    <source>
        <dbReference type="Proteomes" id="UP000738359"/>
    </source>
</evidence>
<accession>A0A9P6IXF4</accession>
<feature type="compositionally biased region" description="Low complexity" evidence="1">
    <location>
        <begin position="65"/>
        <end position="89"/>
    </location>
</feature>